<feature type="region of interest" description="Disordered" evidence="5">
    <location>
        <begin position="184"/>
        <end position="240"/>
    </location>
</feature>
<reference evidence="9 10" key="1">
    <citation type="submission" date="2025-04" db="UniProtKB">
        <authorList>
            <consortium name="RefSeq"/>
        </authorList>
    </citation>
    <scope>IDENTIFICATION</scope>
    <source>
        <tissue evidence="9 10">Gonad</tissue>
    </source>
</reference>
<dbReference type="Gene3D" id="2.30.30.40">
    <property type="entry name" value="SH3 Domains"/>
    <property type="match status" value="2"/>
</dbReference>
<dbReference type="InterPro" id="IPR001452">
    <property type="entry name" value="SH3_domain"/>
</dbReference>
<evidence type="ECO:0000313" key="10">
    <source>
        <dbReference type="RefSeq" id="XP_019644564.1"/>
    </source>
</evidence>
<dbReference type="InterPro" id="IPR051184">
    <property type="entry name" value="Tyrosine-phos_adapter"/>
</dbReference>
<dbReference type="Pfam" id="PF07653">
    <property type="entry name" value="SH3_2"/>
    <property type="match status" value="1"/>
</dbReference>
<evidence type="ECO:0000256" key="3">
    <source>
        <dbReference type="PROSITE-ProRule" id="PRU00191"/>
    </source>
</evidence>
<dbReference type="PANTHER" id="PTHR19969:SF5">
    <property type="entry name" value="CRK-LIKE PROTEIN"/>
    <property type="match status" value="1"/>
</dbReference>
<dbReference type="SUPFAM" id="SSF50044">
    <property type="entry name" value="SH3-domain"/>
    <property type="match status" value="2"/>
</dbReference>
<dbReference type="InterPro" id="IPR000980">
    <property type="entry name" value="SH2"/>
</dbReference>
<dbReference type="AlphaFoldDB" id="A0A6P5ADZ9"/>
<protein>
    <submittedName>
        <fullName evidence="9 10">Crk-like protein</fullName>
    </submittedName>
</protein>
<gene>
    <name evidence="9 10" type="primary">LOC109485402</name>
</gene>
<dbReference type="Pfam" id="PF00017">
    <property type="entry name" value="SH2"/>
    <property type="match status" value="1"/>
</dbReference>
<dbReference type="SMART" id="SM00252">
    <property type="entry name" value="SH2"/>
    <property type="match status" value="1"/>
</dbReference>
<evidence type="ECO:0000256" key="2">
    <source>
        <dbReference type="ARBA" id="ARBA00022999"/>
    </source>
</evidence>
<dbReference type="InterPro" id="IPR036860">
    <property type="entry name" value="SH2_dom_sf"/>
</dbReference>
<dbReference type="GO" id="GO:0007167">
    <property type="term" value="P:enzyme-linked receptor protein signaling pathway"/>
    <property type="evidence" value="ECO:0007669"/>
    <property type="project" value="TreeGrafter"/>
</dbReference>
<dbReference type="PROSITE" id="PS50001">
    <property type="entry name" value="SH2"/>
    <property type="match status" value="1"/>
</dbReference>
<evidence type="ECO:0000256" key="4">
    <source>
        <dbReference type="PROSITE-ProRule" id="PRU00192"/>
    </source>
</evidence>
<evidence type="ECO:0000256" key="1">
    <source>
        <dbReference type="ARBA" id="ARBA00022443"/>
    </source>
</evidence>
<dbReference type="KEGG" id="bbel:109485402"/>
<dbReference type="CDD" id="cd11758">
    <property type="entry name" value="SH3_CRK_N"/>
    <property type="match status" value="1"/>
</dbReference>
<dbReference type="Gene3D" id="3.30.505.10">
    <property type="entry name" value="SH2 domain"/>
    <property type="match status" value="1"/>
</dbReference>
<accession>A0A6P5ADZ9</accession>
<dbReference type="CDD" id="cd09926">
    <property type="entry name" value="SH2_CRK_like"/>
    <property type="match status" value="1"/>
</dbReference>
<dbReference type="GO" id="GO:0030971">
    <property type="term" value="F:receptor tyrosine kinase binding"/>
    <property type="evidence" value="ECO:0007669"/>
    <property type="project" value="TreeGrafter"/>
</dbReference>
<dbReference type="PROSITE" id="PS50002">
    <property type="entry name" value="SH3"/>
    <property type="match status" value="2"/>
</dbReference>
<organism evidence="8 10">
    <name type="scientific">Branchiostoma belcheri</name>
    <name type="common">Amphioxus</name>
    <dbReference type="NCBI Taxonomy" id="7741"/>
    <lineage>
        <taxon>Eukaryota</taxon>
        <taxon>Metazoa</taxon>
        <taxon>Chordata</taxon>
        <taxon>Cephalochordata</taxon>
        <taxon>Leptocardii</taxon>
        <taxon>Amphioxiformes</taxon>
        <taxon>Branchiostomatidae</taxon>
        <taxon>Branchiostoma</taxon>
    </lineage>
</organism>
<feature type="domain" description="SH2" evidence="6">
    <location>
        <begin position="14"/>
        <end position="101"/>
    </location>
</feature>
<keyword evidence="8" id="KW-1185">Reference proteome</keyword>
<dbReference type="GO" id="GO:0016477">
    <property type="term" value="P:cell migration"/>
    <property type="evidence" value="ECO:0007669"/>
    <property type="project" value="TreeGrafter"/>
</dbReference>
<evidence type="ECO:0000256" key="5">
    <source>
        <dbReference type="SAM" id="MobiDB-lite"/>
    </source>
</evidence>
<keyword evidence="2 3" id="KW-0727">SH2 domain</keyword>
<evidence type="ECO:0000313" key="8">
    <source>
        <dbReference type="Proteomes" id="UP000515135"/>
    </source>
</evidence>
<evidence type="ECO:0000259" key="7">
    <source>
        <dbReference type="PROSITE" id="PS50002"/>
    </source>
</evidence>
<dbReference type="GO" id="GO:2000145">
    <property type="term" value="P:regulation of cell motility"/>
    <property type="evidence" value="ECO:0007669"/>
    <property type="project" value="UniProtKB-ARBA"/>
</dbReference>
<proteinExistence type="predicted"/>
<dbReference type="GO" id="GO:0005737">
    <property type="term" value="C:cytoplasm"/>
    <property type="evidence" value="ECO:0007669"/>
    <property type="project" value="TreeGrafter"/>
</dbReference>
<dbReference type="Pfam" id="PF00018">
    <property type="entry name" value="SH3_1"/>
    <property type="match status" value="1"/>
</dbReference>
<dbReference type="InterPro" id="IPR036028">
    <property type="entry name" value="SH3-like_dom_sf"/>
</dbReference>
<dbReference type="Proteomes" id="UP000515135">
    <property type="component" value="Unplaced"/>
</dbReference>
<dbReference type="GO" id="GO:1902531">
    <property type="term" value="P:regulation of intracellular signal transduction"/>
    <property type="evidence" value="ECO:0007669"/>
    <property type="project" value="UniProtKB-ARBA"/>
</dbReference>
<dbReference type="GO" id="GO:0035591">
    <property type="term" value="F:signaling adaptor activity"/>
    <property type="evidence" value="ECO:0007669"/>
    <property type="project" value="TreeGrafter"/>
</dbReference>
<dbReference type="PRINTS" id="PR00401">
    <property type="entry name" value="SH2DOMAIN"/>
</dbReference>
<evidence type="ECO:0000259" key="6">
    <source>
        <dbReference type="PROSITE" id="PS50001"/>
    </source>
</evidence>
<feature type="domain" description="SH3" evidence="7">
    <location>
        <begin position="127"/>
        <end position="187"/>
    </location>
</feature>
<feature type="compositionally biased region" description="Low complexity" evidence="5">
    <location>
        <begin position="223"/>
        <end position="233"/>
    </location>
</feature>
<sequence length="313" mass="34666">MAASSFNPRDLDQWYFERVSRNQTQELLQGKMHGTFLVRDSTSCPGDYVLSVSENTKVSHYIINRLQKGFRIGDQDFDDLPSLIEFYKIHYLDTTTLIIPAQRPSGVLPGGPPAPQPPAPVASVPTVMEERVRALYDFDGNDPEDLPFKKNEILVVVRKDEDQWWTVRNKDGREGSIPVPYVQVLPPGPSHTVAAPSHSQQPHSPPGYHDPQAAGIRNEPSSTPAVATAAPTTHPLPNPQNGPVYARVIQQKIPSPYDTTALTLEVGDIIRVTKINASGQWEGELKGKTGHFPFNHVKIIDPSNPEENDSSWS</sequence>
<dbReference type="SUPFAM" id="SSF55550">
    <property type="entry name" value="SH2 domain"/>
    <property type="match status" value="1"/>
</dbReference>
<dbReference type="RefSeq" id="XP_019644563.1">
    <property type="nucleotide sequence ID" value="XM_019789004.1"/>
</dbReference>
<feature type="domain" description="SH3" evidence="7">
    <location>
        <begin position="241"/>
        <end position="302"/>
    </location>
</feature>
<keyword evidence="1 4" id="KW-0728">SH3 domain</keyword>
<name>A0A6P5ADZ9_BRABE</name>
<dbReference type="InterPro" id="IPR035457">
    <property type="entry name" value="CRK_SH3_N"/>
</dbReference>
<dbReference type="SMART" id="SM00326">
    <property type="entry name" value="SH3"/>
    <property type="match status" value="2"/>
</dbReference>
<dbReference type="GeneID" id="109485402"/>
<dbReference type="PRINTS" id="PR00452">
    <property type="entry name" value="SH3DOMAIN"/>
</dbReference>
<dbReference type="RefSeq" id="XP_019644564.1">
    <property type="nucleotide sequence ID" value="XM_019789005.1"/>
</dbReference>
<dbReference type="PANTHER" id="PTHR19969">
    <property type="entry name" value="SH2-SH3 ADAPTOR PROTEIN-RELATED"/>
    <property type="match status" value="1"/>
</dbReference>
<dbReference type="OrthoDB" id="9204160at2759"/>
<evidence type="ECO:0000313" key="9">
    <source>
        <dbReference type="RefSeq" id="XP_019644563.1"/>
    </source>
</evidence>